<evidence type="ECO:0000313" key="2">
    <source>
        <dbReference type="EMBL" id="CDZ31293.1"/>
    </source>
</evidence>
<dbReference type="RefSeq" id="WP_046664460.1">
    <property type="nucleotide sequence ID" value="NZ_CCRH01000001.1"/>
</dbReference>
<dbReference type="Gene3D" id="3.30.2310.20">
    <property type="entry name" value="RelE-like"/>
    <property type="match status" value="1"/>
</dbReference>
<gene>
    <name evidence="2" type="ORF">NGAL_HAMBI1145_00540</name>
</gene>
<dbReference type="Proteomes" id="UP000046176">
    <property type="component" value="Unassembled WGS sequence"/>
</dbReference>
<reference evidence="2 3" key="1">
    <citation type="submission" date="2014-08" db="EMBL/GenBank/DDBJ databases">
        <authorList>
            <person name="Chen Y.-H."/>
        </authorList>
    </citation>
    <scope>NUCLEOTIDE SEQUENCE [LARGE SCALE GENOMIC DNA]</scope>
</reference>
<organism evidence="2 3">
    <name type="scientific">Neorhizobium galegae bv. officinalis</name>
    <dbReference type="NCBI Taxonomy" id="323656"/>
    <lineage>
        <taxon>Bacteria</taxon>
        <taxon>Pseudomonadati</taxon>
        <taxon>Pseudomonadota</taxon>
        <taxon>Alphaproteobacteria</taxon>
        <taxon>Hyphomicrobiales</taxon>
        <taxon>Rhizobiaceae</taxon>
        <taxon>Rhizobium/Agrobacterium group</taxon>
        <taxon>Neorhizobium</taxon>
    </lineage>
</organism>
<proteinExistence type="predicted"/>
<dbReference type="OrthoDB" id="5457915at2"/>
<evidence type="ECO:0008006" key="4">
    <source>
        <dbReference type="Google" id="ProtNLM"/>
    </source>
</evidence>
<name>A0A0T7F8S5_NEOGA</name>
<dbReference type="AlphaFoldDB" id="A0A0T7F8S5"/>
<dbReference type="Pfam" id="PF05016">
    <property type="entry name" value="ParE_toxin"/>
    <property type="match status" value="1"/>
</dbReference>
<evidence type="ECO:0000256" key="1">
    <source>
        <dbReference type="ARBA" id="ARBA00022649"/>
    </source>
</evidence>
<evidence type="ECO:0000313" key="3">
    <source>
        <dbReference type="Proteomes" id="UP000046176"/>
    </source>
</evidence>
<dbReference type="InterPro" id="IPR035093">
    <property type="entry name" value="RelE/ParE_toxin_dom_sf"/>
</dbReference>
<accession>A0A0T7F8S5</accession>
<protein>
    <recommendedName>
        <fullName evidence="4">Plasmid stabilization system</fullName>
    </recommendedName>
</protein>
<dbReference type="InterPro" id="IPR007712">
    <property type="entry name" value="RelE/ParE_toxin"/>
</dbReference>
<keyword evidence="1" id="KW-1277">Toxin-antitoxin system</keyword>
<sequence length="108" mass="12395">MARLRYLDSAQDDLINIFKYIARESGSISTAERFVKSLRQRCRYLASLPGEMGRTRPELGPNLRSSVYRGYIIYFRYQTGALEVGNILEGHRNAARHFGMDAETESED</sequence>
<dbReference type="EMBL" id="CCRH01000001">
    <property type="protein sequence ID" value="CDZ31293.1"/>
    <property type="molecule type" value="Genomic_DNA"/>
</dbReference>